<dbReference type="EMBL" id="OZ034816">
    <property type="protein sequence ID" value="CAL1378224.1"/>
    <property type="molecule type" value="Genomic_DNA"/>
</dbReference>
<name>A0AAV2DXI9_9ROSI</name>
<feature type="compositionally biased region" description="Basic and acidic residues" evidence="1">
    <location>
        <begin position="89"/>
        <end position="98"/>
    </location>
</feature>
<feature type="compositionally biased region" description="Acidic residues" evidence="1">
    <location>
        <begin position="102"/>
        <end position="111"/>
    </location>
</feature>
<evidence type="ECO:0000313" key="2">
    <source>
        <dbReference type="EMBL" id="CAL1378224.1"/>
    </source>
</evidence>
<sequence>MEQANACQGKPPRPKWFRSKIKVVQGTLLLSICVWLVVQITSDLHAHENPSQQHRLLDSGKSSRKLLSRRWIWEDEGNEAWEDVIASGDERLTRKEDGGGAGDDEFDGDDQEDVERMVKLARQATSDFSATVRELDRGADAFNHEVSNGNGNSSTGGVIDSELHEFFEVESNN</sequence>
<keyword evidence="3" id="KW-1185">Reference proteome</keyword>
<organism evidence="2 3">
    <name type="scientific">Linum trigynum</name>
    <dbReference type="NCBI Taxonomy" id="586398"/>
    <lineage>
        <taxon>Eukaryota</taxon>
        <taxon>Viridiplantae</taxon>
        <taxon>Streptophyta</taxon>
        <taxon>Embryophyta</taxon>
        <taxon>Tracheophyta</taxon>
        <taxon>Spermatophyta</taxon>
        <taxon>Magnoliopsida</taxon>
        <taxon>eudicotyledons</taxon>
        <taxon>Gunneridae</taxon>
        <taxon>Pentapetalae</taxon>
        <taxon>rosids</taxon>
        <taxon>fabids</taxon>
        <taxon>Malpighiales</taxon>
        <taxon>Linaceae</taxon>
        <taxon>Linum</taxon>
    </lineage>
</organism>
<dbReference type="AlphaFoldDB" id="A0AAV2DXI9"/>
<protein>
    <submittedName>
        <fullName evidence="2">Uncharacterized protein</fullName>
    </submittedName>
</protein>
<evidence type="ECO:0000313" key="3">
    <source>
        <dbReference type="Proteomes" id="UP001497516"/>
    </source>
</evidence>
<reference evidence="2 3" key="1">
    <citation type="submission" date="2024-04" db="EMBL/GenBank/DDBJ databases">
        <authorList>
            <person name="Fracassetti M."/>
        </authorList>
    </citation>
    <scope>NUCLEOTIDE SEQUENCE [LARGE SCALE GENOMIC DNA]</scope>
</reference>
<gene>
    <name evidence="2" type="ORF">LTRI10_LOCUS19823</name>
</gene>
<feature type="region of interest" description="Disordered" evidence="1">
    <location>
        <begin position="89"/>
        <end position="111"/>
    </location>
</feature>
<proteinExistence type="predicted"/>
<dbReference type="Proteomes" id="UP001497516">
    <property type="component" value="Chromosome 3"/>
</dbReference>
<evidence type="ECO:0000256" key="1">
    <source>
        <dbReference type="SAM" id="MobiDB-lite"/>
    </source>
</evidence>
<accession>A0AAV2DXI9</accession>